<dbReference type="GO" id="GO:0008234">
    <property type="term" value="F:cysteine-type peptidase activity"/>
    <property type="evidence" value="ECO:0007669"/>
    <property type="project" value="UniProtKB-KW"/>
</dbReference>
<organism evidence="7">
    <name type="scientific">uncultured Caudovirales phage</name>
    <dbReference type="NCBI Taxonomy" id="2100421"/>
    <lineage>
        <taxon>Viruses</taxon>
        <taxon>Duplodnaviria</taxon>
        <taxon>Heunggongvirae</taxon>
        <taxon>Uroviricota</taxon>
        <taxon>Caudoviricetes</taxon>
        <taxon>Peduoviridae</taxon>
        <taxon>Maltschvirus</taxon>
        <taxon>Maltschvirus maltsch</taxon>
    </lineage>
</organism>
<sequence length="164" mass="17895">MSINKVLAAAKADIDTAYKEGVNNKNKFGDWQGIPNQPWCASAVSFWFNLGSSVKLVAAQSKSKGFWSCDAGLKWFAKNGQLVSIEQAQPGDVVFFQFDTDAEPEHVGIVVTNQVEKKILICYEGNTCSDGATGSQANGNGAYKKKRSYSRVMAVCRPSWDTVK</sequence>
<dbReference type="Pfam" id="PF00877">
    <property type="entry name" value="NLPC_P60"/>
    <property type="match status" value="1"/>
</dbReference>
<keyword evidence="3" id="KW-0378">Hydrolase</keyword>
<dbReference type="GO" id="GO:0006508">
    <property type="term" value="P:proteolysis"/>
    <property type="evidence" value="ECO:0007669"/>
    <property type="project" value="UniProtKB-KW"/>
</dbReference>
<evidence type="ECO:0000313" key="10">
    <source>
        <dbReference type="EMBL" id="CAB5230971.1"/>
    </source>
</evidence>
<evidence type="ECO:0000259" key="5">
    <source>
        <dbReference type="Pfam" id="PF00877"/>
    </source>
</evidence>
<dbReference type="SUPFAM" id="SSF54001">
    <property type="entry name" value="Cysteine proteinases"/>
    <property type="match status" value="1"/>
</dbReference>
<evidence type="ECO:0000313" key="7">
    <source>
        <dbReference type="EMBL" id="CAB4186090.1"/>
    </source>
</evidence>
<evidence type="ECO:0000313" key="8">
    <source>
        <dbReference type="EMBL" id="CAB4192266.1"/>
    </source>
</evidence>
<evidence type="ECO:0000256" key="3">
    <source>
        <dbReference type="ARBA" id="ARBA00022801"/>
    </source>
</evidence>
<accession>A0A6J5QNU9</accession>
<dbReference type="EMBL" id="LR797186">
    <property type="protein sequence ID" value="CAB4192266.1"/>
    <property type="molecule type" value="Genomic_DNA"/>
</dbReference>
<name>A0A6J5QNU9_9CAUD</name>
<protein>
    <submittedName>
        <fullName evidence="7">CHAP domain containing protein</fullName>
    </submittedName>
</protein>
<dbReference type="EMBL" id="LR798427">
    <property type="protein sequence ID" value="CAB5230971.1"/>
    <property type="molecule type" value="Genomic_DNA"/>
</dbReference>
<proteinExistence type="inferred from homology"/>
<feature type="domain" description="NlpC/P60" evidence="5">
    <location>
        <begin position="40"/>
        <end position="114"/>
    </location>
</feature>
<dbReference type="EMBL" id="LR797092">
    <property type="protein sequence ID" value="CAB4186090.1"/>
    <property type="molecule type" value="Genomic_DNA"/>
</dbReference>
<evidence type="ECO:0000313" key="6">
    <source>
        <dbReference type="EMBL" id="CAB4173888.1"/>
    </source>
</evidence>
<keyword evidence="2" id="KW-0645">Protease</keyword>
<dbReference type="Gene3D" id="3.90.1720.10">
    <property type="entry name" value="endopeptidase domain like (from Nostoc punctiforme)"/>
    <property type="match status" value="1"/>
</dbReference>
<keyword evidence="4" id="KW-0788">Thiol protease</keyword>
<comment type="similarity">
    <text evidence="1">Belongs to the peptidase C40 family.</text>
</comment>
<dbReference type="EMBL" id="LR796909">
    <property type="protein sequence ID" value="CAB4173888.1"/>
    <property type="molecule type" value="Genomic_DNA"/>
</dbReference>
<evidence type="ECO:0000256" key="4">
    <source>
        <dbReference type="ARBA" id="ARBA00022807"/>
    </source>
</evidence>
<evidence type="ECO:0000313" key="9">
    <source>
        <dbReference type="EMBL" id="CAB4217343.1"/>
    </source>
</evidence>
<evidence type="ECO:0000256" key="1">
    <source>
        <dbReference type="ARBA" id="ARBA00007074"/>
    </source>
</evidence>
<dbReference type="InterPro" id="IPR038765">
    <property type="entry name" value="Papain-like_cys_pep_sf"/>
</dbReference>
<dbReference type="EMBL" id="LR797457">
    <property type="protein sequence ID" value="CAB4217343.1"/>
    <property type="molecule type" value="Genomic_DNA"/>
</dbReference>
<gene>
    <name evidence="7" type="ORF">UFOVP1133_15</name>
    <name evidence="8" type="ORF">UFOVP1249_10</name>
    <name evidence="9" type="ORF">UFOVP1494_24</name>
    <name evidence="10" type="ORF">UFOVP1583_10</name>
    <name evidence="6" type="ORF">UFOVP968_13</name>
</gene>
<evidence type="ECO:0000256" key="2">
    <source>
        <dbReference type="ARBA" id="ARBA00022670"/>
    </source>
</evidence>
<reference evidence="7" key="1">
    <citation type="submission" date="2020-05" db="EMBL/GenBank/DDBJ databases">
        <authorList>
            <person name="Chiriac C."/>
            <person name="Salcher M."/>
            <person name="Ghai R."/>
            <person name="Kavagutti S V."/>
        </authorList>
    </citation>
    <scope>NUCLEOTIDE SEQUENCE</scope>
</reference>
<dbReference type="GO" id="GO:0001897">
    <property type="term" value="P:symbiont-mediated cytolysis of host cell"/>
    <property type="evidence" value="ECO:0007669"/>
    <property type="project" value="UniProtKB-ARBA"/>
</dbReference>
<dbReference type="InterPro" id="IPR000064">
    <property type="entry name" value="NLP_P60_dom"/>
</dbReference>